<feature type="transmembrane region" description="Helical" evidence="1">
    <location>
        <begin position="6"/>
        <end position="26"/>
    </location>
</feature>
<evidence type="ECO:0008006" key="4">
    <source>
        <dbReference type="Google" id="ProtNLM"/>
    </source>
</evidence>
<keyword evidence="1" id="KW-0812">Transmembrane</keyword>
<evidence type="ECO:0000313" key="2">
    <source>
        <dbReference type="EMBL" id="MFD1862832.1"/>
    </source>
</evidence>
<feature type="transmembrane region" description="Helical" evidence="1">
    <location>
        <begin position="114"/>
        <end position="134"/>
    </location>
</feature>
<feature type="transmembrane region" description="Helical" evidence="1">
    <location>
        <begin position="169"/>
        <end position="189"/>
    </location>
</feature>
<evidence type="ECO:0000313" key="3">
    <source>
        <dbReference type="Proteomes" id="UP001597273"/>
    </source>
</evidence>
<protein>
    <recommendedName>
        <fullName evidence="4">Zinc permease</fullName>
    </recommendedName>
</protein>
<keyword evidence="1" id="KW-1133">Transmembrane helix</keyword>
<name>A0ABW4QGU1_9BACL</name>
<gene>
    <name evidence="2" type="ORF">ACFSDB_07805</name>
</gene>
<feature type="transmembrane region" description="Helical" evidence="1">
    <location>
        <begin position="74"/>
        <end position="93"/>
    </location>
</feature>
<keyword evidence="1" id="KW-0472">Membrane</keyword>
<sequence>MFIASLLVIIGFMFVHIFTDTIKYLHEKLTNRLMSLVSGGSIAYVFLHLVPELTHYQEVAEKELLATWLENIDYVTYISALLGIAVFYDINQLSEKSERENRRRENLTRPSKPIFVLEISAFAMYNVLIGYLLQELSGDNIGAYIVYFIVFSFHFIANNRILHLTHEDLYTRAGRWILAISVLVGWILYETTHASELTLAFLSSFLTGGVVLNILNDELPEEKKSSFPFFLIGMAFIAILLQIITP</sequence>
<evidence type="ECO:0000256" key="1">
    <source>
        <dbReference type="SAM" id="Phobius"/>
    </source>
</evidence>
<organism evidence="2 3">
    <name type="scientific">Planococcus chinensis</name>
    <dbReference type="NCBI Taxonomy" id="272917"/>
    <lineage>
        <taxon>Bacteria</taxon>
        <taxon>Bacillati</taxon>
        <taxon>Bacillota</taxon>
        <taxon>Bacilli</taxon>
        <taxon>Bacillales</taxon>
        <taxon>Caryophanaceae</taxon>
        <taxon>Planococcus</taxon>
    </lineage>
</organism>
<dbReference type="Proteomes" id="UP001597273">
    <property type="component" value="Unassembled WGS sequence"/>
</dbReference>
<proteinExistence type="predicted"/>
<feature type="transmembrane region" description="Helical" evidence="1">
    <location>
        <begin position="140"/>
        <end position="157"/>
    </location>
</feature>
<dbReference type="EMBL" id="JBHUFW010000005">
    <property type="protein sequence ID" value="MFD1862832.1"/>
    <property type="molecule type" value="Genomic_DNA"/>
</dbReference>
<dbReference type="RefSeq" id="WP_204891745.1">
    <property type="nucleotide sequence ID" value="NZ_JBHUFW010000005.1"/>
</dbReference>
<comment type="caution">
    <text evidence="2">The sequence shown here is derived from an EMBL/GenBank/DDBJ whole genome shotgun (WGS) entry which is preliminary data.</text>
</comment>
<keyword evidence="3" id="KW-1185">Reference proteome</keyword>
<reference evidence="3" key="1">
    <citation type="journal article" date="2019" name="Int. J. Syst. Evol. Microbiol.">
        <title>The Global Catalogue of Microorganisms (GCM) 10K type strain sequencing project: providing services to taxonomists for standard genome sequencing and annotation.</title>
        <authorList>
            <consortium name="The Broad Institute Genomics Platform"/>
            <consortium name="The Broad Institute Genome Sequencing Center for Infectious Disease"/>
            <person name="Wu L."/>
            <person name="Ma J."/>
        </authorList>
    </citation>
    <scope>NUCLEOTIDE SEQUENCE [LARGE SCALE GENOMIC DNA]</scope>
    <source>
        <strain evidence="3">CGMCC 1.15475</strain>
    </source>
</reference>
<feature type="transmembrane region" description="Helical" evidence="1">
    <location>
        <begin position="227"/>
        <end position="245"/>
    </location>
</feature>
<accession>A0ABW4QGU1</accession>
<feature type="transmembrane region" description="Helical" evidence="1">
    <location>
        <begin position="195"/>
        <end position="215"/>
    </location>
</feature>